<evidence type="ECO:0000313" key="3">
    <source>
        <dbReference type="EMBL" id="CCC48447.1"/>
    </source>
</evidence>
<dbReference type="PANTHER" id="PTHR11373:SF4">
    <property type="entry name" value="DEOXYNUCLEOSIDE TRIPHOSPHATE TRIPHOSPHOHYDROLASE SAMHD1"/>
    <property type="match status" value="1"/>
</dbReference>
<dbReference type="OMA" id="RDSIACY"/>
<gene>
    <name evidence="3" type="ORF">TVY486_0602380</name>
</gene>
<dbReference type="InterPro" id="IPR050135">
    <property type="entry name" value="dGTPase-like"/>
</dbReference>
<accession>G0TWV9</accession>
<protein>
    <recommendedName>
        <fullName evidence="2">HD/PDEase domain-containing protein</fullName>
    </recommendedName>
</protein>
<name>G0TWV9_TRYVY</name>
<dbReference type="SMART" id="SM00471">
    <property type="entry name" value="HDc"/>
    <property type="match status" value="1"/>
</dbReference>
<dbReference type="EMBL" id="HE573022">
    <property type="protein sequence ID" value="CCC48447.1"/>
    <property type="molecule type" value="Genomic_DNA"/>
</dbReference>
<dbReference type="PANTHER" id="PTHR11373">
    <property type="entry name" value="DEOXYNUCLEOSIDE TRIPHOSPHATE TRIPHOSPHOHYDROLASE"/>
    <property type="match status" value="1"/>
</dbReference>
<dbReference type="GO" id="GO:0006203">
    <property type="term" value="P:dGTP catabolic process"/>
    <property type="evidence" value="ECO:0007669"/>
    <property type="project" value="TreeGrafter"/>
</dbReference>
<dbReference type="AlphaFoldDB" id="G0TWV9"/>
<organism evidence="3">
    <name type="scientific">Trypanosoma vivax (strain Y486)</name>
    <dbReference type="NCBI Taxonomy" id="1055687"/>
    <lineage>
        <taxon>Eukaryota</taxon>
        <taxon>Discoba</taxon>
        <taxon>Euglenozoa</taxon>
        <taxon>Kinetoplastea</taxon>
        <taxon>Metakinetoplastina</taxon>
        <taxon>Trypanosomatida</taxon>
        <taxon>Trypanosomatidae</taxon>
        <taxon>Trypanosoma</taxon>
        <taxon>Duttonella</taxon>
    </lineage>
</organism>
<reference evidence="3" key="1">
    <citation type="journal article" date="2012" name="Proc. Natl. Acad. Sci. U.S.A.">
        <title>Antigenic diversity is generated by distinct evolutionary mechanisms in African trypanosome species.</title>
        <authorList>
            <person name="Jackson A.P."/>
            <person name="Berry A."/>
            <person name="Aslett M."/>
            <person name="Allison H.C."/>
            <person name="Burton P."/>
            <person name="Vavrova-Anderson J."/>
            <person name="Brown R."/>
            <person name="Browne H."/>
            <person name="Corton N."/>
            <person name="Hauser H."/>
            <person name="Gamble J."/>
            <person name="Gilderthorp R."/>
            <person name="Marcello L."/>
            <person name="McQuillan J."/>
            <person name="Otto T.D."/>
            <person name="Quail M.A."/>
            <person name="Sanders M.J."/>
            <person name="van Tonder A."/>
            <person name="Ginger M.L."/>
            <person name="Field M.C."/>
            <person name="Barry J.D."/>
            <person name="Hertz-Fowler C."/>
            <person name="Berriman M."/>
        </authorList>
    </citation>
    <scope>NUCLEOTIDE SEQUENCE</scope>
    <source>
        <strain evidence="3">Y486</strain>
    </source>
</reference>
<sequence>MSEEARVAYIDGVAVPRILARSQWEPLFPNLIRGVLREHRDGGAFICPDAEGTFILDGGKEYVIYFQSLGAGDVQSHMSDSNASYDSSRSHGPVTISSLAESNGLSATSTPGSGGSGSLTQKKALYMRPPTLRPLDNALTNTETVDVLPSQTAIKHCDAQGQESENPAHVRAGDDVGNISIAPYSRPPENNVDLLCGKYLQDRVHEYVFLPALAVKIMDTPEFQHLRSLKQLGPTDYIYPSTTHTRFEHSIGVAHLASELLVCIARRQPELKINKKDILSVVVAGLCHDLGHGPFSHLFENLVNRYRAKKGEKEVFSHENMSIRLLRRILSRISLDQFGLDEDDARFIELCIVGLSPGTPWPTNVGRSPEKRFLVDVIANKRNGVDMDRLDYFMRDSIACYGRAAFDVHIPRLFSASKVFCFEGEHQICFEEKTALSLVKMFTVRANLHKHVYQHRVVVVLCHMISDALLEAESHLSFRGSNNKTFTLAESVNDDEAYCKLGDWIVDFIAASTSKELEKARFIIDRIYKRDLYRVAGSAIFKEYRISRTKEDILNEMLEICERMYNNSVLRHQLQSLLIVDLIRISFGSEDINGKADNPVKKVTFFSPKNFSEGPFKLSEEHISPLFSPSQYGELSLVVIVRESAFLNEATAIFKKWKSENHKHLCVAVPVHNTRSEITSQNSPIRGSFGSTSTCLDSPRSRARLSGSPNEEVGAAAYDILNITERKRPRVSE</sequence>
<dbReference type="Gene3D" id="1.10.3210.10">
    <property type="entry name" value="Hypothetical protein af1432"/>
    <property type="match status" value="1"/>
</dbReference>
<feature type="compositionally biased region" description="Low complexity" evidence="1">
    <location>
        <begin position="76"/>
        <end position="87"/>
    </location>
</feature>
<dbReference type="CDD" id="cd00077">
    <property type="entry name" value="HDc"/>
    <property type="match status" value="1"/>
</dbReference>
<dbReference type="Gene3D" id="3.30.70.2760">
    <property type="match status" value="1"/>
</dbReference>
<dbReference type="InterPro" id="IPR003607">
    <property type="entry name" value="HD/PDEase_dom"/>
</dbReference>
<feature type="region of interest" description="Disordered" evidence="1">
    <location>
        <begin position="678"/>
        <end position="709"/>
    </location>
</feature>
<feature type="domain" description="HD/PDEase" evidence="2">
    <location>
        <begin position="242"/>
        <end position="402"/>
    </location>
</feature>
<dbReference type="Pfam" id="PF01966">
    <property type="entry name" value="HD"/>
    <property type="match status" value="1"/>
</dbReference>
<proteinExistence type="predicted"/>
<dbReference type="SUPFAM" id="SSF109604">
    <property type="entry name" value="HD-domain/PDEase-like"/>
    <property type="match status" value="1"/>
</dbReference>
<feature type="compositionally biased region" description="Polar residues" evidence="1">
    <location>
        <begin position="678"/>
        <end position="696"/>
    </location>
</feature>
<evidence type="ECO:0000256" key="1">
    <source>
        <dbReference type="SAM" id="MobiDB-lite"/>
    </source>
</evidence>
<dbReference type="GO" id="GO:0005634">
    <property type="term" value="C:nucleus"/>
    <property type="evidence" value="ECO:0007669"/>
    <property type="project" value="TreeGrafter"/>
</dbReference>
<dbReference type="GO" id="GO:0008832">
    <property type="term" value="F:dGTPase activity"/>
    <property type="evidence" value="ECO:0007669"/>
    <property type="project" value="TreeGrafter"/>
</dbReference>
<evidence type="ECO:0000259" key="2">
    <source>
        <dbReference type="SMART" id="SM00471"/>
    </source>
</evidence>
<dbReference type="VEuPathDB" id="TriTrypDB:TvY486_0602380"/>
<feature type="region of interest" description="Disordered" evidence="1">
    <location>
        <begin position="76"/>
        <end position="96"/>
    </location>
</feature>
<dbReference type="InterPro" id="IPR006674">
    <property type="entry name" value="HD_domain"/>
</dbReference>